<reference evidence="2" key="1">
    <citation type="submission" date="2022-07" db="EMBL/GenBank/DDBJ databases">
        <title>Gramela sediminis sp. nov., isolated from deep-sea sediment of the Indian Ocean.</title>
        <authorList>
            <person name="Shi H."/>
        </authorList>
    </citation>
    <scope>NUCLEOTIDE SEQUENCE</scope>
    <source>
        <strain evidence="2">GC03-9</strain>
    </source>
</reference>
<dbReference type="Proteomes" id="UP001155280">
    <property type="component" value="Unassembled WGS sequence"/>
</dbReference>
<dbReference type="Gene3D" id="3.10.129.10">
    <property type="entry name" value="Hotdog Thioesterase"/>
    <property type="match status" value="1"/>
</dbReference>
<dbReference type="AlphaFoldDB" id="A0A9X2KY69"/>
<sequence length="121" mass="13748">MILQEFYELISSKEQDGLLLTTLRINNEHPLYNGHFPNRPVTPGVVLMHLFKEEAMRRTGNELQLVRANNVKFIAVFDPGQTPELLLESKLEVSGEFVKLNGVARTENGIVLKIQALYKTL</sequence>
<evidence type="ECO:0000313" key="3">
    <source>
        <dbReference type="Proteomes" id="UP001155280"/>
    </source>
</evidence>
<proteinExistence type="predicted"/>
<comment type="caution">
    <text evidence="2">The sequence shown here is derived from an EMBL/GenBank/DDBJ whole genome shotgun (WGS) entry which is preliminary data.</text>
</comment>
<dbReference type="EMBL" id="JANCNS010000002">
    <property type="protein sequence ID" value="MCP9200464.1"/>
    <property type="molecule type" value="Genomic_DNA"/>
</dbReference>
<dbReference type="Pfam" id="PF22818">
    <property type="entry name" value="ApeI-like"/>
    <property type="match status" value="1"/>
</dbReference>
<evidence type="ECO:0000313" key="2">
    <source>
        <dbReference type="EMBL" id="MCP9200464.1"/>
    </source>
</evidence>
<keyword evidence="3" id="KW-1185">Reference proteome</keyword>
<protein>
    <submittedName>
        <fullName evidence="2">Hydroxymyristoyl-ACP dehydratase</fullName>
    </submittedName>
</protein>
<dbReference type="SUPFAM" id="SSF54637">
    <property type="entry name" value="Thioesterase/thiol ester dehydrase-isomerase"/>
    <property type="match status" value="1"/>
</dbReference>
<evidence type="ECO:0000259" key="1">
    <source>
        <dbReference type="Pfam" id="PF22818"/>
    </source>
</evidence>
<dbReference type="InterPro" id="IPR054545">
    <property type="entry name" value="ApeI-like"/>
</dbReference>
<gene>
    <name evidence="2" type="ORF">MKO06_11115</name>
</gene>
<organism evidence="2 3">
    <name type="scientific">Christiangramia oceanisediminis</name>
    <dbReference type="NCBI Taxonomy" id="2920386"/>
    <lineage>
        <taxon>Bacteria</taxon>
        <taxon>Pseudomonadati</taxon>
        <taxon>Bacteroidota</taxon>
        <taxon>Flavobacteriia</taxon>
        <taxon>Flavobacteriales</taxon>
        <taxon>Flavobacteriaceae</taxon>
        <taxon>Christiangramia</taxon>
    </lineage>
</organism>
<name>A0A9X2KY69_9FLAO</name>
<feature type="domain" description="ApeI dehydratase-like" evidence="1">
    <location>
        <begin position="15"/>
        <end position="90"/>
    </location>
</feature>
<dbReference type="GO" id="GO:0016829">
    <property type="term" value="F:lyase activity"/>
    <property type="evidence" value="ECO:0007669"/>
    <property type="project" value="UniProtKB-KW"/>
</dbReference>
<dbReference type="RefSeq" id="WP_241551250.1">
    <property type="nucleotide sequence ID" value="NZ_JANCNS010000002.1"/>
</dbReference>
<accession>A0A9X2KY69</accession>
<dbReference type="InterPro" id="IPR029069">
    <property type="entry name" value="HotDog_dom_sf"/>
</dbReference>